<comment type="caution">
    <text evidence="18">The sequence shown here is derived from an EMBL/GenBank/DDBJ whole genome shotgun (WGS) entry which is preliminary data.</text>
</comment>
<comment type="subcellular location">
    <subcellularLocation>
        <location evidence="2">Cell inner membrane</location>
        <topology evidence="2">Multi-pass membrane protein</topology>
    </subcellularLocation>
</comment>
<dbReference type="SMART" id="SM00304">
    <property type="entry name" value="HAMP"/>
    <property type="match status" value="1"/>
</dbReference>
<dbReference type="InterPro" id="IPR032408">
    <property type="entry name" value="RisS_PPD"/>
</dbReference>
<keyword evidence="11" id="KW-0067">ATP-binding</keyword>
<evidence type="ECO:0000256" key="7">
    <source>
        <dbReference type="ARBA" id="ARBA00022679"/>
    </source>
</evidence>
<dbReference type="SMART" id="SM00387">
    <property type="entry name" value="HATPase_c"/>
    <property type="match status" value="1"/>
</dbReference>
<evidence type="ECO:0000256" key="3">
    <source>
        <dbReference type="ARBA" id="ARBA00012438"/>
    </source>
</evidence>
<dbReference type="CDD" id="cd06225">
    <property type="entry name" value="HAMP"/>
    <property type="match status" value="1"/>
</dbReference>
<keyword evidence="10" id="KW-0418">Kinase</keyword>
<dbReference type="InterPro" id="IPR003661">
    <property type="entry name" value="HisK_dim/P_dom"/>
</dbReference>
<evidence type="ECO:0000256" key="15">
    <source>
        <dbReference type="SAM" id="Phobius"/>
    </source>
</evidence>
<evidence type="ECO:0000256" key="4">
    <source>
        <dbReference type="ARBA" id="ARBA00022475"/>
    </source>
</evidence>
<evidence type="ECO:0000256" key="10">
    <source>
        <dbReference type="ARBA" id="ARBA00022777"/>
    </source>
</evidence>
<keyword evidence="13" id="KW-0902">Two-component regulatory system</keyword>
<dbReference type="AlphaFoldDB" id="A0A3S2UAN5"/>
<evidence type="ECO:0000256" key="11">
    <source>
        <dbReference type="ARBA" id="ARBA00022840"/>
    </source>
</evidence>
<protein>
    <recommendedName>
        <fullName evidence="3">histidine kinase</fullName>
        <ecNumber evidence="3">2.7.13.3</ecNumber>
    </recommendedName>
</protein>
<dbReference type="GO" id="GO:0000155">
    <property type="term" value="F:phosphorelay sensor kinase activity"/>
    <property type="evidence" value="ECO:0007669"/>
    <property type="project" value="InterPro"/>
</dbReference>
<accession>A0A3S2UAN5</accession>
<dbReference type="GO" id="GO:0005886">
    <property type="term" value="C:plasma membrane"/>
    <property type="evidence" value="ECO:0007669"/>
    <property type="project" value="UniProtKB-SubCell"/>
</dbReference>
<evidence type="ECO:0000256" key="2">
    <source>
        <dbReference type="ARBA" id="ARBA00004429"/>
    </source>
</evidence>
<dbReference type="Pfam" id="PF00672">
    <property type="entry name" value="HAMP"/>
    <property type="match status" value="1"/>
</dbReference>
<dbReference type="SUPFAM" id="SSF158472">
    <property type="entry name" value="HAMP domain-like"/>
    <property type="match status" value="1"/>
</dbReference>
<gene>
    <name evidence="18" type="ORF">EOD73_15915</name>
</gene>
<keyword evidence="12 15" id="KW-1133">Transmembrane helix</keyword>
<dbReference type="InterPro" id="IPR003660">
    <property type="entry name" value="HAMP_dom"/>
</dbReference>
<dbReference type="Gene3D" id="1.10.8.500">
    <property type="entry name" value="HAMP domain in histidine kinase"/>
    <property type="match status" value="1"/>
</dbReference>
<dbReference type="PROSITE" id="PS50109">
    <property type="entry name" value="HIS_KIN"/>
    <property type="match status" value="1"/>
</dbReference>
<dbReference type="Gene3D" id="3.30.565.10">
    <property type="entry name" value="Histidine kinase-like ATPase, C-terminal domain"/>
    <property type="match status" value="1"/>
</dbReference>
<dbReference type="EMBL" id="SACM01000005">
    <property type="protein sequence ID" value="RVT83044.1"/>
    <property type="molecule type" value="Genomic_DNA"/>
</dbReference>
<reference evidence="18 19" key="1">
    <citation type="submission" date="2019-01" db="EMBL/GenBank/DDBJ databases">
        <authorList>
            <person name="Chen W.-M."/>
        </authorList>
    </citation>
    <scope>NUCLEOTIDE SEQUENCE [LARGE SCALE GENOMIC DNA]</scope>
    <source>
        <strain evidence="18 19">CCP-18</strain>
    </source>
</reference>
<dbReference type="OrthoDB" id="9804645at2"/>
<evidence type="ECO:0000256" key="5">
    <source>
        <dbReference type="ARBA" id="ARBA00022519"/>
    </source>
</evidence>
<dbReference type="RefSeq" id="WP_127684025.1">
    <property type="nucleotide sequence ID" value="NZ_SACM01000005.1"/>
</dbReference>
<feature type="transmembrane region" description="Helical" evidence="15">
    <location>
        <begin position="157"/>
        <end position="177"/>
    </location>
</feature>
<keyword evidence="8 15" id="KW-0812">Transmembrane</keyword>
<dbReference type="CDD" id="cd00082">
    <property type="entry name" value="HisKA"/>
    <property type="match status" value="1"/>
</dbReference>
<dbReference type="Pfam" id="PF00512">
    <property type="entry name" value="HisKA"/>
    <property type="match status" value="1"/>
</dbReference>
<dbReference type="EC" id="2.7.13.3" evidence="3"/>
<dbReference type="GO" id="GO:0005524">
    <property type="term" value="F:ATP binding"/>
    <property type="evidence" value="ECO:0007669"/>
    <property type="project" value="UniProtKB-KW"/>
</dbReference>
<evidence type="ECO:0000259" key="17">
    <source>
        <dbReference type="PROSITE" id="PS50885"/>
    </source>
</evidence>
<keyword evidence="4" id="KW-1003">Cell membrane</keyword>
<sequence>MARQIFQLTLFWRTFAWLALLLGATGLAWQVTFRALEAEPRAVQAAQQLGDLVLLARTSLQDVEPIQRLLVIKSIERTATLQVVLAERNDQHTDYAQDKFTQTLVEALQKRLGPDTVVARSLNDNQGLWIRFMTGRDAYWLRAQSDPADGLPTARPWWWAILLVGTVLGSAAIAGLINRPLRELSVAAQNIRDGEYDSRLDEHTLTSEIREVNRGFNRMARVLAKLEQDRSVMLAGISHDLRTPLARLRLEAEMSVHDEAARAAMADDIDQLDAIISKFMDYARPHDLVLQAMPLGELVERAAQAYRNVPDQIGIQVLIPESLQVLVDPTEFSRVFANLFENARRYGRKPGEPARVIVKARPRGPEVEIGVRDHGPGVPAAVLGELTKPFFRGDAARTAVTGSGLGLAIVDKALQRMGGSLDIANAPEGPGLLTKMRLRRA</sequence>
<dbReference type="PANTHER" id="PTHR44936">
    <property type="entry name" value="SENSOR PROTEIN CREC"/>
    <property type="match status" value="1"/>
</dbReference>
<dbReference type="InterPro" id="IPR003594">
    <property type="entry name" value="HATPase_dom"/>
</dbReference>
<dbReference type="SUPFAM" id="SSF47384">
    <property type="entry name" value="Homodimeric domain of signal transducing histidine kinase"/>
    <property type="match status" value="1"/>
</dbReference>
<dbReference type="Pfam" id="PF02518">
    <property type="entry name" value="HATPase_c"/>
    <property type="match status" value="1"/>
</dbReference>
<keyword evidence="14 15" id="KW-0472">Membrane</keyword>
<dbReference type="InterPro" id="IPR036097">
    <property type="entry name" value="HisK_dim/P_sf"/>
</dbReference>
<evidence type="ECO:0000256" key="8">
    <source>
        <dbReference type="ARBA" id="ARBA00022692"/>
    </source>
</evidence>
<feature type="domain" description="Histidine kinase" evidence="16">
    <location>
        <begin position="236"/>
        <end position="441"/>
    </location>
</feature>
<name>A0A3S2UAN5_9BURK</name>
<evidence type="ECO:0000259" key="16">
    <source>
        <dbReference type="PROSITE" id="PS50109"/>
    </source>
</evidence>
<evidence type="ECO:0000256" key="9">
    <source>
        <dbReference type="ARBA" id="ARBA00022741"/>
    </source>
</evidence>
<feature type="domain" description="HAMP" evidence="17">
    <location>
        <begin position="175"/>
        <end position="228"/>
    </location>
</feature>
<evidence type="ECO:0000256" key="12">
    <source>
        <dbReference type="ARBA" id="ARBA00022989"/>
    </source>
</evidence>
<dbReference type="InterPro" id="IPR005467">
    <property type="entry name" value="His_kinase_dom"/>
</dbReference>
<organism evidence="18 19">
    <name type="scientific">Inhella crocodyli</name>
    <dbReference type="NCBI Taxonomy" id="2499851"/>
    <lineage>
        <taxon>Bacteria</taxon>
        <taxon>Pseudomonadati</taxon>
        <taxon>Pseudomonadota</taxon>
        <taxon>Betaproteobacteria</taxon>
        <taxon>Burkholderiales</taxon>
        <taxon>Sphaerotilaceae</taxon>
        <taxon>Inhella</taxon>
    </lineage>
</organism>
<dbReference type="Gene3D" id="3.30.450.300">
    <property type="entry name" value="Sensor histidine kinase RisS, periplasmic domain"/>
    <property type="match status" value="1"/>
</dbReference>
<keyword evidence="6" id="KW-0597">Phosphoprotein</keyword>
<dbReference type="Pfam" id="PF16524">
    <property type="entry name" value="RisS_PPD"/>
    <property type="match status" value="1"/>
</dbReference>
<dbReference type="PANTHER" id="PTHR44936:SF5">
    <property type="entry name" value="SENSOR HISTIDINE KINASE ENVZ"/>
    <property type="match status" value="1"/>
</dbReference>
<dbReference type="InterPro" id="IPR050980">
    <property type="entry name" value="2C_sensor_his_kinase"/>
</dbReference>
<evidence type="ECO:0000256" key="6">
    <source>
        <dbReference type="ARBA" id="ARBA00022553"/>
    </source>
</evidence>
<evidence type="ECO:0000256" key="13">
    <source>
        <dbReference type="ARBA" id="ARBA00023012"/>
    </source>
</evidence>
<dbReference type="PRINTS" id="PR00344">
    <property type="entry name" value="BCTRLSENSOR"/>
</dbReference>
<dbReference type="InterPro" id="IPR004358">
    <property type="entry name" value="Sig_transdc_His_kin-like_C"/>
</dbReference>
<keyword evidence="9" id="KW-0547">Nucleotide-binding</keyword>
<dbReference type="InterPro" id="IPR036890">
    <property type="entry name" value="HATPase_C_sf"/>
</dbReference>
<keyword evidence="7" id="KW-0808">Transferase</keyword>
<evidence type="ECO:0000256" key="14">
    <source>
        <dbReference type="ARBA" id="ARBA00023136"/>
    </source>
</evidence>
<comment type="catalytic activity">
    <reaction evidence="1">
        <text>ATP + protein L-histidine = ADP + protein N-phospho-L-histidine.</text>
        <dbReference type="EC" id="2.7.13.3"/>
    </reaction>
</comment>
<dbReference type="SUPFAM" id="SSF55874">
    <property type="entry name" value="ATPase domain of HSP90 chaperone/DNA topoisomerase II/histidine kinase"/>
    <property type="match status" value="1"/>
</dbReference>
<dbReference type="InterPro" id="IPR038421">
    <property type="entry name" value="RisS_PPD_sf"/>
</dbReference>
<keyword evidence="19" id="KW-1185">Reference proteome</keyword>
<keyword evidence="5" id="KW-0997">Cell inner membrane</keyword>
<dbReference type="PROSITE" id="PS50885">
    <property type="entry name" value="HAMP"/>
    <property type="match status" value="1"/>
</dbReference>
<evidence type="ECO:0000313" key="18">
    <source>
        <dbReference type="EMBL" id="RVT83044.1"/>
    </source>
</evidence>
<evidence type="ECO:0000256" key="1">
    <source>
        <dbReference type="ARBA" id="ARBA00000085"/>
    </source>
</evidence>
<evidence type="ECO:0000313" key="19">
    <source>
        <dbReference type="Proteomes" id="UP000288587"/>
    </source>
</evidence>
<dbReference type="Gene3D" id="1.10.287.130">
    <property type="match status" value="1"/>
</dbReference>
<dbReference type="Proteomes" id="UP000288587">
    <property type="component" value="Unassembled WGS sequence"/>
</dbReference>
<dbReference type="SMART" id="SM00388">
    <property type="entry name" value="HisKA"/>
    <property type="match status" value="1"/>
</dbReference>
<proteinExistence type="predicted"/>